<dbReference type="Proteomes" id="UP000292373">
    <property type="component" value="Unassembled WGS sequence"/>
</dbReference>
<organism evidence="1 2">
    <name type="scientific">Propioniciclava sinopodophylli</name>
    <dbReference type="NCBI Taxonomy" id="1837344"/>
    <lineage>
        <taxon>Bacteria</taxon>
        <taxon>Bacillati</taxon>
        <taxon>Actinomycetota</taxon>
        <taxon>Actinomycetes</taxon>
        <taxon>Propionibacteriales</taxon>
        <taxon>Propionibacteriaceae</taxon>
        <taxon>Propioniciclava</taxon>
    </lineage>
</organism>
<protein>
    <recommendedName>
        <fullName evidence="3">Nuclear transport factor 2 family protein</fullName>
    </recommendedName>
</protein>
<reference evidence="1 2" key="1">
    <citation type="submission" date="2019-01" db="EMBL/GenBank/DDBJ databases">
        <title>Lactibacter flavus gen. nov., sp. nov., a novel bacterium of the family Propionibacteriaceae isolated from raw milk and dairy products.</title>
        <authorList>
            <person name="Huptas C."/>
            <person name="Wenning M."/>
            <person name="Breitenwieser F."/>
            <person name="Doll E."/>
            <person name="Von Neubeck M."/>
            <person name="Busse H.-J."/>
            <person name="Scherer S."/>
        </authorList>
    </citation>
    <scope>NUCLEOTIDE SEQUENCE [LARGE SCALE GENOMIC DNA]</scope>
    <source>
        <strain evidence="1 2">KCTC 33808</strain>
    </source>
</reference>
<gene>
    <name evidence="1" type="ORF">ET989_14440</name>
</gene>
<name>A0A4Q9KBC7_9ACTN</name>
<keyword evidence="2" id="KW-1185">Reference proteome</keyword>
<dbReference type="RefSeq" id="WP_131170212.1">
    <property type="nucleotide sequence ID" value="NZ_SDMQ01000023.1"/>
</dbReference>
<evidence type="ECO:0000313" key="2">
    <source>
        <dbReference type="Proteomes" id="UP000292373"/>
    </source>
</evidence>
<dbReference type="OrthoDB" id="5148764at2"/>
<evidence type="ECO:0000313" key="1">
    <source>
        <dbReference type="EMBL" id="TBT82506.1"/>
    </source>
</evidence>
<dbReference type="AlphaFoldDB" id="A0A4Q9KBC7"/>
<accession>A0A4Q9KBC7</accession>
<evidence type="ECO:0008006" key="3">
    <source>
        <dbReference type="Google" id="ProtNLM"/>
    </source>
</evidence>
<comment type="caution">
    <text evidence="1">The sequence shown here is derived from an EMBL/GenBank/DDBJ whole genome shotgun (WGS) entry which is preliminary data.</text>
</comment>
<sequence length="108" mass="12462">MWLAKRIADFVEQQYLSEEGDVRDNVERLFSGDLVYHVDAEILGRDDLVAMGHAVRSTERESRKFSLSDWEERGLTVRWHLSARLWSYARSTTTCGTRVSRGGGRTVR</sequence>
<proteinExistence type="predicted"/>
<dbReference type="EMBL" id="SDMQ01000023">
    <property type="protein sequence ID" value="TBT82506.1"/>
    <property type="molecule type" value="Genomic_DNA"/>
</dbReference>